<gene>
    <name evidence="5" type="ORF">HNQ73_000147</name>
</gene>
<comment type="cofactor">
    <cofactor evidence="1">
        <name>Mg(2+)</name>
        <dbReference type="ChEBI" id="CHEBI:18420"/>
    </cofactor>
</comment>
<dbReference type="InterPro" id="IPR020084">
    <property type="entry name" value="NUDIX_hydrolase_CS"/>
</dbReference>
<sequence>MTERRRLTIAVAAIQDEKGRLLVVRKHGSDTFIQPGGKIEEGEAPEAALARELTEELGVAPEAGTLRPLGVFTAPAANEPDTDVLAHVFTARLAGTPRAAAEIAELAWLPLHEADRWRLARLIRDAVLPLLAKTIPAQGLGTAR</sequence>
<comment type="similarity">
    <text evidence="3">Belongs to the Nudix hydrolase family.</text>
</comment>
<evidence type="ECO:0000313" key="5">
    <source>
        <dbReference type="EMBL" id="MBB6166539.1"/>
    </source>
</evidence>
<feature type="domain" description="Nudix hydrolase" evidence="4">
    <location>
        <begin position="4"/>
        <end position="132"/>
    </location>
</feature>
<dbReference type="Gene3D" id="3.90.79.10">
    <property type="entry name" value="Nucleoside Triphosphate Pyrophosphohydrolase"/>
    <property type="match status" value="1"/>
</dbReference>
<dbReference type="Proteomes" id="UP000588017">
    <property type="component" value="Unassembled WGS sequence"/>
</dbReference>
<evidence type="ECO:0000256" key="3">
    <source>
        <dbReference type="RuleBase" id="RU003476"/>
    </source>
</evidence>
<dbReference type="PANTHER" id="PTHR43046">
    <property type="entry name" value="GDP-MANNOSE MANNOSYL HYDROLASE"/>
    <property type="match status" value="1"/>
</dbReference>
<evidence type="ECO:0000256" key="1">
    <source>
        <dbReference type="ARBA" id="ARBA00001946"/>
    </source>
</evidence>
<dbReference type="GO" id="GO:0016787">
    <property type="term" value="F:hydrolase activity"/>
    <property type="evidence" value="ECO:0007669"/>
    <property type="project" value="UniProtKB-KW"/>
</dbReference>
<evidence type="ECO:0000313" key="6">
    <source>
        <dbReference type="Proteomes" id="UP000588017"/>
    </source>
</evidence>
<dbReference type="InterPro" id="IPR020476">
    <property type="entry name" value="Nudix_hydrolase"/>
</dbReference>
<dbReference type="CDD" id="cd04690">
    <property type="entry name" value="NUDIX_Hydrolase"/>
    <property type="match status" value="1"/>
</dbReference>
<dbReference type="AlphaFoldDB" id="A0A841KBA4"/>
<keyword evidence="2 3" id="KW-0378">Hydrolase</keyword>
<dbReference type="InterPro" id="IPR000086">
    <property type="entry name" value="NUDIX_hydrolase_dom"/>
</dbReference>
<protein>
    <submittedName>
        <fullName evidence="5">8-oxo-dGTP pyrophosphatase MutT (NUDIX family)</fullName>
    </submittedName>
</protein>
<organism evidence="5 6">
    <name type="scientific">Chelatococcus composti</name>
    <dbReference type="NCBI Taxonomy" id="1743235"/>
    <lineage>
        <taxon>Bacteria</taxon>
        <taxon>Pseudomonadati</taxon>
        <taxon>Pseudomonadota</taxon>
        <taxon>Alphaproteobacteria</taxon>
        <taxon>Hyphomicrobiales</taxon>
        <taxon>Chelatococcaceae</taxon>
        <taxon>Chelatococcus</taxon>
    </lineage>
</organism>
<name>A0A841KBA4_9HYPH</name>
<dbReference type="PANTHER" id="PTHR43046:SF2">
    <property type="entry name" value="8-OXO-DGTP DIPHOSPHATASE-RELATED"/>
    <property type="match status" value="1"/>
</dbReference>
<dbReference type="RefSeq" id="WP_183331279.1">
    <property type="nucleotide sequence ID" value="NZ_BMHX01000001.1"/>
</dbReference>
<reference evidence="5 6" key="1">
    <citation type="submission" date="2020-08" db="EMBL/GenBank/DDBJ databases">
        <title>Genomic Encyclopedia of Type Strains, Phase IV (KMG-IV): sequencing the most valuable type-strain genomes for metagenomic binning, comparative biology and taxonomic classification.</title>
        <authorList>
            <person name="Goeker M."/>
        </authorList>
    </citation>
    <scope>NUCLEOTIDE SEQUENCE [LARGE SCALE GENOMIC DNA]</scope>
    <source>
        <strain evidence="5 6">DSM 101465</strain>
    </source>
</reference>
<accession>A0A841KBA4</accession>
<dbReference type="PROSITE" id="PS51462">
    <property type="entry name" value="NUDIX"/>
    <property type="match status" value="1"/>
</dbReference>
<dbReference type="SUPFAM" id="SSF55811">
    <property type="entry name" value="Nudix"/>
    <property type="match status" value="1"/>
</dbReference>
<proteinExistence type="inferred from homology"/>
<evidence type="ECO:0000256" key="2">
    <source>
        <dbReference type="ARBA" id="ARBA00022801"/>
    </source>
</evidence>
<dbReference type="PRINTS" id="PR00502">
    <property type="entry name" value="NUDIXFAMILY"/>
</dbReference>
<comment type="caution">
    <text evidence="5">The sequence shown here is derived from an EMBL/GenBank/DDBJ whole genome shotgun (WGS) entry which is preliminary data.</text>
</comment>
<dbReference type="Pfam" id="PF00293">
    <property type="entry name" value="NUDIX"/>
    <property type="match status" value="1"/>
</dbReference>
<dbReference type="InterPro" id="IPR015797">
    <property type="entry name" value="NUDIX_hydrolase-like_dom_sf"/>
</dbReference>
<dbReference type="PROSITE" id="PS00893">
    <property type="entry name" value="NUDIX_BOX"/>
    <property type="match status" value="1"/>
</dbReference>
<evidence type="ECO:0000259" key="4">
    <source>
        <dbReference type="PROSITE" id="PS51462"/>
    </source>
</evidence>
<keyword evidence="6" id="KW-1185">Reference proteome</keyword>
<dbReference type="EMBL" id="JACHEH010000001">
    <property type="protein sequence ID" value="MBB6166539.1"/>
    <property type="molecule type" value="Genomic_DNA"/>
</dbReference>